<keyword evidence="5" id="KW-0472">Membrane</keyword>
<feature type="coiled-coil region" evidence="4">
    <location>
        <begin position="115"/>
        <end position="149"/>
    </location>
</feature>
<feature type="domain" description="CusB-like beta-barrel" evidence="8">
    <location>
        <begin position="250"/>
        <end position="322"/>
    </location>
</feature>
<protein>
    <submittedName>
        <fullName evidence="10">Efflux RND transporter periplasmic adaptor subunit</fullName>
    </submittedName>
</protein>
<dbReference type="AlphaFoldDB" id="A0A7V6A5V6"/>
<dbReference type="InterPro" id="IPR058792">
    <property type="entry name" value="Beta-barrel_RND_2"/>
</dbReference>
<sequence>MPSDLDRLRIERPEGGFQPAGSRRLVLILALAGLVLAGLAGLYFWGPLHPAREVTVTVVAKVYPAQAYTVLNASGYVVAQRKAAVSSKSTGRLARLDVEEGSRVKKGQIIAALENEDLVAARNQTQAQVKEAEAGLVSAQAELTDAQLQYLRYQNLVAQDLVSRQDFDAAEARYKKAQAGVASAQAHVNTAKAALAESQASLGYSYIRSPFHGVVTTKNADVGEVVAPFGAAANARAAVVTMADLDSLMVEADVAESNLDKVFRGQPCEISLDAIPDRRFAGEVHMIVPTADRTKATVLTKVKFLEKDDRILPEMSAKVAFLSRSLTAGQNRPILAVAKAALTTRRGRTMALVLKGNQVREVPVRVGADLGELAEITSGLQEGDRAVLNPPDSLGDGDRITIKES</sequence>
<dbReference type="GO" id="GO:0015562">
    <property type="term" value="F:efflux transmembrane transporter activity"/>
    <property type="evidence" value="ECO:0007669"/>
    <property type="project" value="TreeGrafter"/>
</dbReference>
<keyword evidence="5" id="KW-1133">Transmembrane helix</keyword>
<dbReference type="PANTHER" id="PTHR30469">
    <property type="entry name" value="MULTIDRUG RESISTANCE PROTEIN MDTA"/>
    <property type="match status" value="1"/>
</dbReference>
<evidence type="ECO:0000256" key="3">
    <source>
        <dbReference type="ARBA" id="ARBA00022448"/>
    </source>
</evidence>
<dbReference type="InterPro" id="IPR058624">
    <property type="entry name" value="MdtA-like_HH"/>
</dbReference>
<dbReference type="InterPro" id="IPR058627">
    <property type="entry name" value="MdtA-like_C"/>
</dbReference>
<evidence type="ECO:0000256" key="1">
    <source>
        <dbReference type="ARBA" id="ARBA00004196"/>
    </source>
</evidence>
<dbReference type="Pfam" id="PF25967">
    <property type="entry name" value="RND-MFP_C"/>
    <property type="match status" value="1"/>
</dbReference>
<comment type="subcellular location">
    <subcellularLocation>
        <location evidence="1">Cell envelope</location>
    </subcellularLocation>
</comment>
<dbReference type="Pfam" id="PF25876">
    <property type="entry name" value="HH_MFP_RND"/>
    <property type="match status" value="1"/>
</dbReference>
<dbReference type="Gene3D" id="2.40.420.20">
    <property type="match status" value="1"/>
</dbReference>
<accession>A0A7V6A5V6</accession>
<evidence type="ECO:0000256" key="5">
    <source>
        <dbReference type="SAM" id="Phobius"/>
    </source>
</evidence>
<name>A0A7V6A5V6_9BACT</name>
<feature type="transmembrane region" description="Helical" evidence="5">
    <location>
        <begin position="25"/>
        <end position="45"/>
    </location>
</feature>
<evidence type="ECO:0000256" key="2">
    <source>
        <dbReference type="ARBA" id="ARBA00009477"/>
    </source>
</evidence>
<gene>
    <name evidence="10" type="ORF">ENV52_13700</name>
</gene>
<evidence type="ECO:0000259" key="7">
    <source>
        <dbReference type="Pfam" id="PF25917"/>
    </source>
</evidence>
<comment type="caution">
    <text evidence="10">The sequence shown here is derived from an EMBL/GenBank/DDBJ whole genome shotgun (WGS) entry which is preliminary data.</text>
</comment>
<proteinExistence type="inferred from homology"/>
<feature type="domain" description="Multidrug resistance protein MdtA-like barrel-sandwich hybrid" evidence="7">
    <location>
        <begin position="81"/>
        <end position="227"/>
    </location>
</feature>
<dbReference type="Gene3D" id="2.40.30.170">
    <property type="match status" value="1"/>
</dbReference>
<evidence type="ECO:0000313" key="10">
    <source>
        <dbReference type="EMBL" id="HHS30740.1"/>
    </source>
</evidence>
<evidence type="ECO:0000256" key="4">
    <source>
        <dbReference type="SAM" id="Coils"/>
    </source>
</evidence>
<feature type="domain" description="Multidrug resistance protein MdtA-like C-terminal permuted SH3" evidence="9">
    <location>
        <begin position="341"/>
        <end position="387"/>
    </location>
</feature>
<keyword evidence="3" id="KW-0813">Transport</keyword>
<dbReference type="InterPro" id="IPR058625">
    <property type="entry name" value="MdtA-like_BSH"/>
</dbReference>
<dbReference type="Pfam" id="PF25917">
    <property type="entry name" value="BSH_RND"/>
    <property type="match status" value="1"/>
</dbReference>
<dbReference type="Pfam" id="PF25954">
    <property type="entry name" value="Beta-barrel_RND_2"/>
    <property type="match status" value="1"/>
</dbReference>
<dbReference type="NCBIfam" id="TIGR01730">
    <property type="entry name" value="RND_mfp"/>
    <property type="match status" value="1"/>
</dbReference>
<reference evidence="10" key="1">
    <citation type="journal article" date="2020" name="mSystems">
        <title>Genome- and Community-Level Interaction Insights into Carbon Utilization and Element Cycling Functions of Hydrothermarchaeota in Hydrothermal Sediment.</title>
        <authorList>
            <person name="Zhou Z."/>
            <person name="Liu Y."/>
            <person name="Xu W."/>
            <person name="Pan J."/>
            <person name="Luo Z.H."/>
            <person name="Li M."/>
        </authorList>
    </citation>
    <scope>NUCLEOTIDE SEQUENCE [LARGE SCALE GENOMIC DNA]</scope>
    <source>
        <strain evidence="10">SpSt-767</strain>
    </source>
</reference>
<keyword evidence="4" id="KW-0175">Coiled coil</keyword>
<dbReference type="GO" id="GO:1990281">
    <property type="term" value="C:efflux pump complex"/>
    <property type="evidence" value="ECO:0007669"/>
    <property type="project" value="TreeGrafter"/>
</dbReference>
<dbReference type="SUPFAM" id="SSF111369">
    <property type="entry name" value="HlyD-like secretion proteins"/>
    <property type="match status" value="1"/>
</dbReference>
<dbReference type="Gene3D" id="1.10.287.470">
    <property type="entry name" value="Helix hairpin bin"/>
    <property type="match status" value="1"/>
</dbReference>
<dbReference type="Gene3D" id="2.40.50.100">
    <property type="match status" value="1"/>
</dbReference>
<feature type="domain" description="Multidrug resistance protein MdtA-like alpha-helical hairpin" evidence="6">
    <location>
        <begin position="132"/>
        <end position="196"/>
    </location>
</feature>
<dbReference type="EMBL" id="DTGR01000213">
    <property type="protein sequence ID" value="HHS30740.1"/>
    <property type="molecule type" value="Genomic_DNA"/>
</dbReference>
<keyword evidence="5" id="KW-0812">Transmembrane</keyword>
<evidence type="ECO:0000259" key="6">
    <source>
        <dbReference type="Pfam" id="PF25876"/>
    </source>
</evidence>
<dbReference type="InterPro" id="IPR006143">
    <property type="entry name" value="RND_pump_MFP"/>
</dbReference>
<evidence type="ECO:0000259" key="9">
    <source>
        <dbReference type="Pfam" id="PF25967"/>
    </source>
</evidence>
<comment type="similarity">
    <text evidence="2">Belongs to the membrane fusion protein (MFP) (TC 8.A.1) family.</text>
</comment>
<organism evidence="10">
    <name type="scientific">Desulfobacca acetoxidans</name>
    <dbReference type="NCBI Taxonomy" id="60893"/>
    <lineage>
        <taxon>Bacteria</taxon>
        <taxon>Pseudomonadati</taxon>
        <taxon>Thermodesulfobacteriota</taxon>
        <taxon>Desulfobaccia</taxon>
        <taxon>Desulfobaccales</taxon>
        <taxon>Desulfobaccaceae</taxon>
        <taxon>Desulfobacca</taxon>
    </lineage>
</organism>
<evidence type="ECO:0000259" key="8">
    <source>
        <dbReference type="Pfam" id="PF25954"/>
    </source>
</evidence>